<dbReference type="InterPro" id="IPR023996">
    <property type="entry name" value="TonB-dep_OMP_SusC/RagA"/>
</dbReference>
<dbReference type="Pfam" id="PF07715">
    <property type="entry name" value="Plug"/>
    <property type="match status" value="1"/>
</dbReference>
<evidence type="ECO:0000313" key="11">
    <source>
        <dbReference type="Proteomes" id="UP000829476"/>
    </source>
</evidence>
<protein>
    <submittedName>
        <fullName evidence="10">TonB-dependent receptor</fullName>
    </submittedName>
</protein>
<dbReference type="Gene3D" id="2.60.40.1120">
    <property type="entry name" value="Carboxypeptidase-like, regulatory domain"/>
    <property type="match status" value="1"/>
</dbReference>
<dbReference type="Gene3D" id="2.40.170.20">
    <property type="entry name" value="TonB-dependent receptor, beta-barrel domain"/>
    <property type="match status" value="1"/>
</dbReference>
<dbReference type="SUPFAM" id="SSF56935">
    <property type="entry name" value="Porins"/>
    <property type="match status" value="1"/>
</dbReference>
<comment type="subcellular location">
    <subcellularLocation>
        <location evidence="1 7">Cell outer membrane</location>
        <topology evidence="1 7">Multi-pass membrane protein</topology>
    </subcellularLocation>
</comment>
<dbReference type="NCBIfam" id="TIGR04057">
    <property type="entry name" value="SusC_RagA_signa"/>
    <property type="match status" value="1"/>
</dbReference>
<keyword evidence="4 7" id="KW-0812">Transmembrane</keyword>
<evidence type="ECO:0000256" key="1">
    <source>
        <dbReference type="ARBA" id="ARBA00004571"/>
    </source>
</evidence>
<evidence type="ECO:0000256" key="6">
    <source>
        <dbReference type="ARBA" id="ARBA00023237"/>
    </source>
</evidence>
<dbReference type="InterPro" id="IPR012910">
    <property type="entry name" value="Plug_dom"/>
</dbReference>
<evidence type="ECO:0000256" key="5">
    <source>
        <dbReference type="ARBA" id="ARBA00023136"/>
    </source>
</evidence>
<gene>
    <name evidence="10" type="ORF">MQE36_09360</name>
</gene>
<dbReference type="SUPFAM" id="SSF49464">
    <property type="entry name" value="Carboxypeptidase regulatory domain-like"/>
    <property type="match status" value="1"/>
</dbReference>
<dbReference type="RefSeq" id="WP_242935719.1">
    <property type="nucleotide sequence ID" value="NZ_CP094326.1"/>
</dbReference>
<reference evidence="10 11" key="1">
    <citation type="journal article" date="2018" name="Int. J. Syst. Evol. Microbiol.">
        <title>Zhouia spongiae sp. nov., isolated from a marine sponge.</title>
        <authorList>
            <person name="Zhuang L."/>
            <person name="Lin B."/>
            <person name="Qin F."/>
            <person name="Luo L."/>
        </authorList>
    </citation>
    <scope>NUCLEOTIDE SEQUENCE [LARGE SCALE GENOMIC DNA]</scope>
    <source>
        <strain evidence="10 11">HN-Y44</strain>
    </source>
</reference>
<dbReference type="InterPro" id="IPR037066">
    <property type="entry name" value="Plug_dom_sf"/>
</dbReference>
<feature type="domain" description="TonB-dependent receptor plug" evidence="9">
    <location>
        <begin position="113"/>
        <end position="221"/>
    </location>
</feature>
<proteinExistence type="inferred from homology"/>
<keyword evidence="3 7" id="KW-1134">Transmembrane beta strand</keyword>
<keyword evidence="5 7" id="KW-0472">Membrane</keyword>
<dbReference type="Proteomes" id="UP000829476">
    <property type="component" value="Chromosome"/>
</dbReference>
<evidence type="ECO:0000256" key="4">
    <source>
        <dbReference type="ARBA" id="ARBA00022692"/>
    </source>
</evidence>
<evidence type="ECO:0000313" key="10">
    <source>
        <dbReference type="EMBL" id="UNY97305.1"/>
    </source>
</evidence>
<keyword evidence="6 7" id="KW-0998">Cell outer membrane</keyword>
<evidence type="ECO:0000259" key="9">
    <source>
        <dbReference type="Pfam" id="PF07715"/>
    </source>
</evidence>
<dbReference type="NCBIfam" id="TIGR04056">
    <property type="entry name" value="OMP_RagA_SusC"/>
    <property type="match status" value="1"/>
</dbReference>
<feature type="signal peptide" evidence="8">
    <location>
        <begin position="1"/>
        <end position="19"/>
    </location>
</feature>
<evidence type="ECO:0000256" key="3">
    <source>
        <dbReference type="ARBA" id="ARBA00022452"/>
    </source>
</evidence>
<organism evidence="10 11">
    <name type="scientific">Zhouia spongiae</name>
    <dbReference type="NCBI Taxonomy" id="2202721"/>
    <lineage>
        <taxon>Bacteria</taxon>
        <taxon>Pseudomonadati</taxon>
        <taxon>Bacteroidota</taxon>
        <taxon>Flavobacteriia</taxon>
        <taxon>Flavobacteriales</taxon>
        <taxon>Flavobacteriaceae</taxon>
        <taxon>Zhouia</taxon>
    </lineage>
</organism>
<feature type="chain" id="PRO_5045857438" evidence="8">
    <location>
        <begin position="20"/>
        <end position="1017"/>
    </location>
</feature>
<keyword evidence="10" id="KW-0675">Receptor</keyword>
<dbReference type="InterPro" id="IPR008969">
    <property type="entry name" value="CarboxyPept-like_regulatory"/>
</dbReference>
<dbReference type="Gene3D" id="2.170.130.10">
    <property type="entry name" value="TonB-dependent receptor, plug domain"/>
    <property type="match status" value="1"/>
</dbReference>
<keyword evidence="2 7" id="KW-0813">Transport</keyword>
<dbReference type="InterPro" id="IPR039426">
    <property type="entry name" value="TonB-dep_rcpt-like"/>
</dbReference>
<evidence type="ECO:0000256" key="8">
    <source>
        <dbReference type="SAM" id="SignalP"/>
    </source>
</evidence>
<dbReference type="EMBL" id="CP094326">
    <property type="protein sequence ID" value="UNY97305.1"/>
    <property type="molecule type" value="Genomic_DNA"/>
</dbReference>
<keyword evidence="8" id="KW-0732">Signal</keyword>
<dbReference type="InterPro" id="IPR023997">
    <property type="entry name" value="TonB-dep_OMP_SusC/RagA_CS"/>
</dbReference>
<dbReference type="PROSITE" id="PS52016">
    <property type="entry name" value="TONB_DEPENDENT_REC_3"/>
    <property type="match status" value="1"/>
</dbReference>
<accession>A0ABY3YH92</accession>
<dbReference type="Pfam" id="PF13715">
    <property type="entry name" value="CarbopepD_reg_2"/>
    <property type="match status" value="1"/>
</dbReference>
<keyword evidence="11" id="KW-1185">Reference proteome</keyword>
<evidence type="ECO:0000256" key="2">
    <source>
        <dbReference type="ARBA" id="ARBA00022448"/>
    </source>
</evidence>
<evidence type="ECO:0000256" key="7">
    <source>
        <dbReference type="PROSITE-ProRule" id="PRU01360"/>
    </source>
</evidence>
<sequence length="1017" mass="112656">MKRFLFMMVAFFLVGYSYAQEKTITGQVTDSETGMPIPGVNVLVKNTTNGVATDFDGNYSIEVSASATLIFSYVGYQTAEKPVGGNTSINVALAIEASQLDEVVVVGYGTQKKENLTGSVSSIKTDEIEGRATTSLTNALQGLTPGVTVVSQAGNVGSDMGSINVRGRGNLGSSSPLYIVDGIPVNARDFQRINPSDVESISVLKDAAAASIYGSRAAYGVFIVTTKKGKEGKASFSYNTYFGWQSPTVLPKKVNGVQYANLINEANVNAGKSAVYSNDELQTIKDQSNPDLYPDNDWYDLFYRSSAPMLEHNISVSGGGDTRYFVSGTFFEQNSLVPGTSLDRYSIRANTERDFGDNFTLGTNISFVQEDIERKGDFSFVDLDRMTPLTVGRHSDGTWGSITGGKVSSVLAENNPLRKVAEYGWEDRQKSTFIGSINAKLQLTKDISVKGIVSYQTYNEERNTFKNEVDPVINFLTKEPIASTRKTPNSLEVRWDKDHTFMAQAFATYEKEIEKHDVKFMIGTQYEATQYKYLLASRKEFPSNGLGAINGGSNAAINLSNKGLIEEEAFVSQFGRLNYSFDDKYLVEANIRFDQSSKFNSDNRLGVFPSFSAAWRVSQESFLENVEWLSNMKLRGSWGQLGYVDNVGFYDYYDALGTGTAAIIGGGRVDGVWPYRQANPNLGWETVTMTNIGIDVGLFRNALSFQLDAFNKVTDDILLEVPMPLELGLEDNEEVVISQNAGKVTNRGLEIALAYRGEINDFKYSVSGNMSKIWNKIDDLRGNNDQIYESKWIFREGESIGSFYMYEADGLFSTQEEVDAHAFQSSATSPGDIKYKDLNNDGVINGDDRKIVGNDVPYFTYGLSFNASYKGFDFNVQGQGVADVKVYLDAEASQAFYNGAGAKEYHLNRWTPDNPDPNADYPRILPSGESQHNQVLSSFWMYNASYFRIKNLALGYTLPLDVTEKYGLSKLRFYVSGTNLFTTRSDKRLDDFDPEFPSRRAGYPIMKVVSLGLNVNF</sequence>
<name>A0ABY3YH92_9FLAO</name>
<dbReference type="InterPro" id="IPR036942">
    <property type="entry name" value="Beta-barrel_TonB_sf"/>
</dbReference>
<comment type="similarity">
    <text evidence="7">Belongs to the TonB-dependent receptor family.</text>
</comment>